<keyword evidence="1" id="KW-1133">Transmembrane helix</keyword>
<dbReference type="EMBL" id="VSRR010005461">
    <property type="protein sequence ID" value="MPC42509.1"/>
    <property type="molecule type" value="Genomic_DNA"/>
</dbReference>
<proteinExistence type="predicted"/>
<feature type="transmembrane region" description="Helical" evidence="1">
    <location>
        <begin position="75"/>
        <end position="96"/>
    </location>
</feature>
<keyword evidence="1" id="KW-0812">Transmembrane</keyword>
<sequence>MKYKTFMPPSATQPRLSSLLPLSSLSDPIIYNFSSGACLDPHNTLFRLTVHQSSTSSREPHVWYQQHLRTTTTSLNVYLTWAICPGLVSIINLFPFDP</sequence>
<dbReference type="AlphaFoldDB" id="A0A5B7FB78"/>
<keyword evidence="3" id="KW-1185">Reference proteome</keyword>
<reference evidence="2 3" key="1">
    <citation type="submission" date="2019-05" db="EMBL/GenBank/DDBJ databases">
        <title>Another draft genome of Portunus trituberculatus and its Hox gene families provides insights of decapod evolution.</title>
        <authorList>
            <person name="Jeong J.-H."/>
            <person name="Song I."/>
            <person name="Kim S."/>
            <person name="Choi T."/>
            <person name="Kim D."/>
            <person name="Ryu S."/>
            <person name="Kim W."/>
        </authorList>
    </citation>
    <scope>NUCLEOTIDE SEQUENCE [LARGE SCALE GENOMIC DNA]</scope>
    <source>
        <tissue evidence="2">Muscle</tissue>
    </source>
</reference>
<comment type="caution">
    <text evidence="2">The sequence shown here is derived from an EMBL/GenBank/DDBJ whole genome shotgun (WGS) entry which is preliminary data.</text>
</comment>
<organism evidence="2 3">
    <name type="scientific">Portunus trituberculatus</name>
    <name type="common">Swimming crab</name>
    <name type="synonym">Neptunus trituberculatus</name>
    <dbReference type="NCBI Taxonomy" id="210409"/>
    <lineage>
        <taxon>Eukaryota</taxon>
        <taxon>Metazoa</taxon>
        <taxon>Ecdysozoa</taxon>
        <taxon>Arthropoda</taxon>
        <taxon>Crustacea</taxon>
        <taxon>Multicrustacea</taxon>
        <taxon>Malacostraca</taxon>
        <taxon>Eumalacostraca</taxon>
        <taxon>Eucarida</taxon>
        <taxon>Decapoda</taxon>
        <taxon>Pleocyemata</taxon>
        <taxon>Brachyura</taxon>
        <taxon>Eubrachyura</taxon>
        <taxon>Portunoidea</taxon>
        <taxon>Portunidae</taxon>
        <taxon>Portuninae</taxon>
        <taxon>Portunus</taxon>
    </lineage>
</organism>
<accession>A0A5B7FB78</accession>
<protein>
    <submittedName>
        <fullName evidence="2">Uncharacterized protein</fullName>
    </submittedName>
</protein>
<dbReference type="Proteomes" id="UP000324222">
    <property type="component" value="Unassembled WGS sequence"/>
</dbReference>
<evidence type="ECO:0000313" key="2">
    <source>
        <dbReference type="EMBL" id="MPC42509.1"/>
    </source>
</evidence>
<keyword evidence="1" id="KW-0472">Membrane</keyword>
<gene>
    <name evidence="2" type="ORF">E2C01_036131</name>
</gene>
<evidence type="ECO:0000313" key="3">
    <source>
        <dbReference type="Proteomes" id="UP000324222"/>
    </source>
</evidence>
<evidence type="ECO:0000256" key="1">
    <source>
        <dbReference type="SAM" id="Phobius"/>
    </source>
</evidence>
<name>A0A5B7FB78_PORTR</name>